<keyword evidence="7 8" id="KW-0998">Cell outer membrane</keyword>
<accession>A0ABN0BST7</accession>
<dbReference type="Gene3D" id="2.40.170.20">
    <property type="entry name" value="TonB-dependent receptor, beta-barrel domain"/>
    <property type="match status" value="1"/>
</dbReference>
<dbReference type="Gene3D" id="2.170.130.10">
    <property type="entry name" value="TonB-dependent receptor, plug domain"/>
    <property type="match status" value="1"/>
</dbReference>
<comment type="subcellular location">
    <subcellularLocation>
        <location evidence="1 8">Cell outer membrane</location>
        <topology evidence="1 8">Multi-pass membrane protein</topology>
    </subcellularLocation>
</comment>
<evidence type="ECO:0000256" key="4">
    <source>
        <dbReference type="ARBA" id="ARBA00022692"/>
    </source>
</evidence>
<keyword evidence="10" id="KW-1133">Transmembrane helix</keyword>
<dbReference type="EMBL" id="EQ973220">
    <property type="protein sequence ID" value="EFR56008.1"/>
    <property type="molecule type" value="Genomic_DNA"/>
</dbReference>
<dbReference type="InterPro" id="IPR012910">
    <property type="entry name" value="Plug_dom"/>
</dbReference>
<evidence type="ECO:0000256" key="8">
    <source>
        <dbReference type="PROSITE-ProRule" id="PRU01360"/>
    </source>
</evidence>
<evidence type="ECO:0000259" key="11">
    <source>
        <dbReference type="Pfam" id="PF00593"/>
    </source>
</evidence>
<evidence type="ECO:0000313" key="14">
    <source>
        <dbReference type="Proteomes" id="UP000005101"/>
    </source>
</evidence>
<sequence length="1066" mass="118616">MVNMKHERPCLVASGSDWLQEVLRRLLVWVVVLFSGTMMAYAGNLDISQVKVITGTVTEKETGDPLIGVNVSVKGTSKGTITNLNGEYSVDVNSDKDILVFSFIGKATQEKAVKGLSKIDVVMADDATMLGEVVIQTGYMTQRKADLTGSVAIANTSDLAQNPSTNALKSLQGKLPGVFITADGSPSGNASIQIRGLTSLNAQPNPLIVLDGLAGDYNLRDINPANIESIQVLKDAASASIYGSRAAGGVIIIETKKGKKGESKISYEGRVQFSKWVNKPDLLNTDEYGRAIWQAYANDDKLGEIKQSVRFFDYDWSYDGNGYPVLNSVKPVEWLNTAKTMRSADTNWIDEISRTGVSQNHQISVSSGTEKSRTFFNLGYENTEGIQIETFWKKYSARLNSEYDLLNGRLKVGENLELNYMNYREANHTQLAANEPPIIPVYTETGGWGGASLDVGMDDYRNPVKDLILGKDNVNKFLKVIGNTYADLMIIKGLNLRTSFGVDYRGSYYRAVDKKWGEADGSGRDEKFNYVRNDQTHFLEYQWTNQINYNGQFGKHSIGAVVGMEFTKAESEAFYARKDGLTLEDRDYAFLSSATGDKITEATGSGDAYALLSYFGKFNYSYASKYLASATLRYDGSSKFGADNRWAVFPAFSLGWRIKNEPFLENVDFLSDLKLRFSWGRNGNSAIPSGYLQSSYVADYNGTSYAMNGQESGSLQSGFRKYLTGNSTLKWETVTQTNYGIDFGFFNQSLVGTIDYFYKKTTDMLYLPPYIGAFGEGGDTYVNGPSMENRGVEILLTYRNNLPSGFSYSITGNLATFKNKITELPDNVRSVYGGNGMLDDIIGRPRNSVYGYVADGIFKTQEEVDNSPQQAGKGLGRIRYKDLDGDGRITQDYDRTWIGVSDPDFTYGLNLQASYKNVDLALFFQGVHGGDVWDSWIEYSDFWNIQNVNNTNHLKGVFNAWSPQNPDSNIPALSTRNTNDEKRTSTYFLKDGSYLKLRTVELGYTFPESMVKKAMISRLRAYVSANNVFTIKKWWDSNRFSGPDPEIRDFGYVIPFTATVGVNITF</sequence>
<keyword evidence="14" id="KW-1185">Reference proteome</keyword>
<protein>
    <submittedName>
        <fullName evidence="13">TonB-linked outer membrane protein, SusC/RagA family</fullName>
    </submittedName>
</protein>
<keyword evidence="3 8" id="KW-1134">Transmembrane beta strand</keyword>
<keyword evidence="5 9" id="KW-0798">TonB box</keyword>
<evidence type="ECO:0000313" key="13">
    <source>
        <dbReference type="EMBL" id="EFR56008.1"/>
    </source>
</evidence>
<reference evidence="13 14" key="1">
    <citation type="submission" date="2008-12" db="EMBL/GenBank/DDBJ databases">
        <title>Annotation of Bacteroides fragilis strain 3_1_12.</title>
        <authorList>
            <consortium name="The Broad Institute Genome Sequencing Platform"/>
            <person name="Ward D."/>
            <person name="Young S.K."/>
            <person name="Kodira C.D."/>
            <person name="Zeng Q."/>
            <person name="Koehrsen M."/>
            <person name="Alvarado L."/>
            <person name="Berlin A."/>
            <person name="Borenstein D."/>
            <person name="Chen Z."/>
            <person name="Engels R."/>
            <person name="Freedman E."/>
            <person name="Gellesch M."/>
            <person name="Goldberg J."/>
            <person name="Griggs A."/>
            <person name="Gujja S."/>
            <person name="Heiman D."/>
            <person name="Hepburn T."/>
            <person name="Howarth C."/>
            <person name="Jen D."/>
            <person name="Larson L."/>
            <person name="Lewis B."/>
            <person name="Mehta T."/>
            <person name="Park D."/>
            <person name="Pearson M."/>
            <person name="Roberts A."/>
            <person name="Saif S."/>
            <person name="Shea T."/>
            <person name="Shenoy N."/>
            <person name="Sisk P."/>
            <person name="Stolte C."/>
            <person name="Sykes S."/>
            <person name="Walk T."/>
            <person name="White J."/>
            <person name="Yandava C."/>
            <person name="Allen-Vercoe E."/>
            <person name="Strauss J."/>
            <person name="Ambrose C."/>
            <person name="Lander E."/>
            <person name="Nusbaum C."/>
            <person name="Galagan J."/>
            <person name="Birren B."/>
        </authorList>
    </citation>
    <scope>NUCLEOTIDE SEQUENCE [LARGE SCALE GENOMIC DNA]</scope>
    <source>
        <strain evidence="13 14">3_1_12</strain>
    </source>
</reference>
<dbReference type="PROSITE" id="PS52016">
    <property type="entry name" value="TONB_DEPENDENT_REC_3"/>
    <property type="match status" value="1"/>
</dbReference>
<comment type="similarity">
    <text evidence="8 9">Belongs to the TonB-dependent receptor family.</text>
</comment>
<keyword evidence="2 8" id="KW-0813">Transport</keyword>
<dbReference type="InterPro" id="IPR023996">
    <property type="entry name" value="TonB-dep_OMP_SusC/RagA"/>
</dbReference>
<feature type="transmembrane region" description="Helical" evidence="10">
    <location>
        <begin position="26"/>
        <end position="43"/>
    </location>
</feature>
<dbReference type="InterPro" id="IPR008969">
    <property type="entry name" value="CarboxyPept-like_regulatory"/>
</dbReference>
<feature type="domain" description="TonB-dependent receptor plug" evidence="12">
    <location>
        <begin position="144"/>
        <end position="250"/>
    </location>
</feature>
<dbReference type="InterPro" id="IPR000531">
    <property type="entry name" value="Beta-barrel_TonB"/>
</dbReference>
<evidence type="ECO:0000256" key="10">
    <source>
        <dbReference type="SAM" id="Phobius"/>
    </source>
</evidence>
<gene>
    <name evidence="13" type="ORF">BFAG_04707</name>
</gene>
<proteinExistence type="inferred from homology"/>
<evidence type="ECO:0000256" key="6">
    <source>
        <dbReference type="ARBA" id="ARBA00023136"/>
    </source>
</evidence>
<dbReference type="NCBIfam" id="TIGR04056">
    <property type="entry name" value="OMP_RagA_SusC"/>
    <property type="match status" value="1"/>
</dbReference>
<evidence type="ECO:0000256" key="1">
    <source>
        <dbReference type="ARBA" id="ARBA00004571"/>
    </source>
</evidence>
<evidence type="ECO:0000256" key="7">
    <source>
        <dbReference type="ARBA" id="ARBA00023237"/>
    </source>
</evidence>
<keyword evidence="4 8" id="KW-0812">Transmembrane</keyword>
<keyword evidence="6 8" id="KW-0472">Membrane</keyword>
<dbReference type="Pfam" id="PF13715">
    <property type="entry name" value="CarbopepD_reg_2"/>
    <property type="match status" value="1"/>
</dbReference>
<evidence type="ECO:0000259" key="12">
    <source>
        <dbReference type="Pfam" id="PF07715"/>
    </source>
</evidence>
<dbReference type="SUPFAM" id="SSF56935">
    <property type="entry name" value="Porins"/>
    <property type="match status" value="1"/>
</dbReference>
<evidence type="ECO:0000256" key="9">
    <source>
        <dbReference type="RuleBase" id="RU003357"/>
    </source>
</evidence>
<dbReference type="InterPro" id="IPR036942">
    <property type="entry name" value="Beta-barrel_TonB_sf"/>
</dbReference>
<dbReference type="SUPFAM" id="SSF49464">
    <property type="entry name" value="Carboxypeptidase regulatory domain-like"/>
    <property type="match status" value="1"/>
</dbReference>
<evidence type="ECO:0000256" key="3">
    <source>
        <dbReference type="ARBA" id="ARBA00022452"/>
    </source>
</evidence>
<evidence type="ECO:0000256" key="2">
    <source>
        <dbReference type="ARBA" id="ARBA00022448"/>
    </source>
</evidence>
<organism evidence="13 14">
    <name type="scientific">Bacteroides fragilis 3_1_12</name>
    <dbReference type="NCBI Taxonomy" id="457424"/>
    <lineage>
        <taxon>Bacteria</taxon>
        <taxon>Pseudomonadati</taxon>
        <taxon>Bacteroidota</taxon>
        <taxon>Bacteroidia</taxon>
        <taxon>Bacteroidales</taxon>
        <taxon>Bacteroidaceae</taxon>
        <taxon>Bacteroides</taxon>
    </lineage>
</organism>
<dbReference type="InterPro" id="IPR039426">
    <property type="entry name" value="TonB-dep_rcpt-like"/>
</dbReference>
<dbReference type="Proteomes" id="UP000005101">
    <property type="component" value="Unassembled WGS sequence"/>
</dbReference>
<dbReference type="Pfam" id="PF00593">
    <property type="entry name" value="TonB_dep_Rec_b-barrel"/>
    <property type="match status" value="1"/>
</dbReference>
<dbReference type="InterPro" id="IPR037066">
    <property type="entry name" value="Plug_dom_sf"/>
</dbReference>
<dbReference type="NCBIfam" id="TIGR04057">
    <property type="entry name" value="SusC_RagA_signa"/>
    <property type="match status" value="1"/>
</dbReference>
<dbReference type="InterPro" id="IPR023997">
    <property type="entry name" value="TonB-dep_OMP_SusC/RagA_CS"/>
</dbReference>
<dbReference type="Pfam" id="PF07715">
    <property type="entry name" value="Plug"/>
    <property type="match status" value="1"/>
</dbReference>
<feature type="domain" description="TonB-dependent receptor-like beta-barrel" evidence="11">
    <location>
        <begin position="496"/>
        <end position="922"/>
    </location>
</feature>
<dbReference type="Gene3D" id="2.60.40.1120">
    <property type="entry name" value="Carboxypeptidase-like, regulatory domain"/>
    <property type="match status" value="1"/>
</dbReference>
<evidence type="ECO:0000256" key="5">
    <source>
        <dbReference type="ARBA" id="ARBA00023077"/>
    </source>
</evidence>
<name>A0ABN0BST7_BACFG</name>